<reference evidence="2 3" key="1">
    <citation type="journal article" date="2022" name="Nat. Ecol. Evol.">
        <title>A masculinizing supergene underlies an exaggerated male reproductive morph in a spider.</title>
        <authorList>
            <person name="Hendrickx F."/>
            <person name="De Corte Z."/>
            <person name="Sonet G."/>
            <person name="Van Belleghem S.M."/>
            <person name="Kostlbacher S."/>
            <person name="Vangestel C."/>
        </authorList>
    </citation>
    <scope>NUCLEOTIDE SEQUENCE [LARGE SCALE GENOMIC DNA]</scope>
    <source>
        <strain evidence="2">W744_W776</strain>
    </source>
</reference>
<dbReference type="Proteomes" id="UP000827092">
    <property type="component" value="Unassembled WGS sequence"/>
</dbReference>
<evidence type="ECO:0008006" key="4">
    <source>
        <dbReference type="Google" id="ProtNLM"/>
    </source>
</evidence>
<organism evidence="2 3">
    <name type="scientific">Oedothorax gibbosus</name>
    <dbReference type="NCBI Taxonomy" id="931172"/>
    <lineage>
        <taxon>Eukaryota</taxon>
        <taxon>Metazoa</taxon>
        <taxon>Ecdysozoa</taxon>
        <taxon>Arthropoda</taxon>
        <taxon>Chelicerata</taxon>
        <taxon>Arachnida</taxon>
        <taxon>Araneae</taxon>
        <taxon>Araneomorphae</taxon>
        <taxon>Entelegynae</taxon>
        <taxon>Araneoidea</taxon>
        <taxon>Linyphiidae</taxon>
        <taxon>Erigoninae</taxon>
        <taxon>Oedothorax</taxon>
    </lineage>
</organism>
<keyword evidence="1" id="KW-0732">Signal</keyword>
<proteinExistence type="predicted"/>
<evidence type="ECO:0000313" key="2">
    <source>
        <dbReference type="EMBL" id="KAG8183397.1"/>
    </source>
</evidence>
<sequence length="66" mass="7496">MELRFFCLIALSFFNVIGLLFLRTVSSGVEIGDDPCSTNHNECCFNANLTTDYCKCYIVTNGRKLY</sequence>
<feature type="chain" id="PRO_5043820801" description="Late nodulin" evidence="1">
    <location>
        <begin position="29"/>
        <end position="66"/>
    </location>
</feature>
<evidence type="ECO:0000313" key="3">
    <source>
        <dbReference type="Proteomes" id="UP000827092"/>
    </source>
</evidence>
<comment type="caution">
    <text evidence="2">The sequence shown here is derived from an EMBL/GenBank/DDBJ whole genome shotgun (WGS) entry which is preliminary data.</text>
</comment>
<feature type="signal peptide" evidence="1">
    <location>
        <begin position="1"/>
        <end position="28"/>
    </location>
</feature>
<accession>A0AAV6UG95</accession>
<gene>
    <name evidence="2" type="ORF">JTE90_008299</name>
</gene>
<evidence type="ECO:0000256" key="1">
    <source>
        <dbReference type="SAM" id="SignalP"/>
    </source>
</evidence>
<keyword evidence="3" id="KW-1185">Reference proteome</keyword>
<name>A0AAV6UG95_9ARAC</name>
<protein>
    <recommendedName>
        <fullName evidence="4">Late nodulin</fullName>
    </recommendedName>
</protein>
<dbReference type="EMBL" id="JAFNEN010000419">
    <property type="protein sequence ID" value="KAG8183397.1"/>
    <property type="molecule type" value="Genomic_DNA"/>
</dbReference>
<dbReference type="AlphaFoldDB" id="A0AAV6UG95"/>